<evidence type="ECO:0000256" key="1">
    <source>
        <dbReference type="SAM" id="SignalP"/>
    </source>
</evidence>
<accession>A0A1P8MYF0</accession>
<name>A0A1P8MYF0_9RHOB</name>
<dbReference type="Gene3D" id="3.40.50.1820">
    <property type="entry name" value="alpha/beta hydrolase"/>
    <property type="match status" value="1"/>
</dbReference>
<evidence type="ECO:0000313" key="2">
    <source>
        <dbReference type="EMBL" id="APX13106.1"/>
    </source>
</evidence>
<dbReference type="Proteomes" id="UP000186336">
    <property type="component" value="Chromosome"/>
</dbReference>
<proteinExistence type="predicted"/>
<dbReference type="PIRSF" id="PIRSF033909">
    <property type="entry name" value="UCP033909"/>
    <property type="match status" value="1"/>
</dbReference>
<keyword evidence="1" id="KW-0732">Signal</keyword>
<dbReference type="Pfam" id="PF05990">
    <property type="entry name" value="DUF900"/>
    <property type="match status" value="1"/>
</dbReference>
<dbReference type="KEGG" id="tom:BWR18_16500"/>
<dbReference type="STRING" id="299262.BWR18_16500"/>
<evidence type="ECO:0008006" key="4">
    <source>
        <dbReference type="Google" id="ProtNLM"/>
    </source>
</evidence>
<dbReference type="InterPro" id="IPR014586">
    <property type="entry name" value="UCP033909"/>
</dbReference>
<dbReference type="SUPFAM" id="SSF53474">
    <property type="entry name" value="alpha/beta-Hydrolases"/>
    <property type="match status" value="1"/>
</dbReference>
<keyword evidence="3" id="KW-1185">Reference proteome</keyword>
<protein>
    <recommendedName>
        <fullName evidence="4">Esterase</fullName>
    </recommendedName>
</protein>
<dbReference type="InterPro" id="IPR010297">
    <property type="entry name" value="DUF900_hydrolase"/>
</dbReference>
<gene>
    <name evidence="2" type="ORF">BWR18_16500</name>
</gene>
<dbReference type="PANTHER" id="PTHR36513">
    <property type="entry name" value="ABC TRANSMEMBRANE TYPE-1 DOMAIN-CONTAINING PROTEIN"/>
    <property type="match status" value="1"/>
</dbReference>
<feature type="chain" id="PRO_5013315266" description="Esterase" evidence="1">
    <location>
        <begin position="21"/>
        <end position="366"/>
    </location>
</feature>
<organism evidence="2 3">
    <name type="scientific">Tateyamaria omphalii</name>
    <dbReference type="NCBI Taxonomy" id="299262"/>
    <lineage>
        <taxon>Bacteria</taxon>
        <taxon>Pseudomonadati</taxon>
        <taxon>Pseudomonadota</taxon>
        <taxon>Alphaproteobacteria</taxon>
        <taxon>Rhodobacterales</taxon>
        <taxon>Roseobacteraceae</taxon>
        <taxon>Tateyamaria</taxon>
    </lineage>
</organism>
<dbReference type="OrthoDB" id="9797755at2"/>
<dbReference type="RefSeq" id="WP_076629541.1">
    <property type="nucleotide sequence ID" value="NZ_CP019312.1"/>
</dbReference>
<feature type="signal peptide" evidence="1">
    <location>
        <begin position="1"/>
        <end position="20"/>
    </location>
</feature>
<dbReference type="AlphaFoldDB" id="A0A1P8MYF0"/>
<dbReference type="PANTHER" id="PTHR36513:SF1">
    <property type="entry name" value="TRANSMEMBRANE PROTEIN"/>
    <property type="match status" value="1"/>
</dbReference>
<dbReference type="PROSITE" id="PS51257">
    <property type="entry name" value="PROKAR_LIPOPROTEIN"/>
    <property type="match status" value="1"/>
</dbReference>
<dbReference type="InterPro" id="IPR029058">
    <property type="entry name" value="AB_hydrolase_fold"/>
</dbReference>
<evidence type="ECO:0000313" key="3">
    <source>
        <dbReference type="Proteomes" id="UP000186336"/>
    </source>
</evidence>
<sequence>MRALLLVLILALASCSDRTAAPIIPAALEIGTNRNVFIGTTRGINDAGEYGIGRSKTLNLLQATVSLPPGRALGTVSDGQDRPKPDRDFVMAGLDRFPSDQSFRASLEADIRSQPPNQREVTLFVHGFNNSFTDSAFRLAQLAEDLEIPGTHVTYSWPSRGNPLGYEYDQDSALFARDGLADMLRLIRSAGQPDIILVAHSMGSALVMETLRQLEIAEPGWTGRNINAVILLSPDINVDVFRSQFSRIEKAPDPFVVMVSRKDAILRVSSRLRGEKSQLGNIQNADAVADLPITVVDVTAFTDRKSGNHFVAGGSPALIQLLRRSSDLDREFLRGRPGTVLTIPGARRIRAPVRQRETETTASDAR</sequence>
<reference evidence="2 3" key="1">
    <citation type="submission" date="2017-01" db="EMBL/GenBank/DDBJ databases">
        <title>Complete genome of Tateyamaria omphalii DOK1-4 isolated from seawater in Dokdo.</title>
        <authorList>
            <person name="Kim J.H."/>
            <person name="Chi W.-J."/>
        </authorList>
    </citation>
    <scope>NUCLEOTIDE SEQUENCE [LARGE SCALE GENOMIC DNA]</scope>
    <source>
        <strain evidence="2 3">DOK1-4</strain>
    </source>
</reference>
<dbReference type="EMBL" id="CP019312">
    <property type="protein sequence ID" value="APX13106.1"/>
    <property type="molecule type" value="Genomic_DNA"/>
</dbReference>